<feature type="domain" description="Methyltransferase" evidence="2">
    <location>
        <begin position="40"/>
        <end position="127"/>
    </location>
</feature>
<evidence type="ECO:0000313" key="3">
    <source>
        <dbReference type="EMBL" id="MFD0797285.1"/>
    </source>
</evidence>
<keyword evidence="3" id="KW-0489">Methyltransferase</keyword>
<proteinExistence type="predicted"/>
<protein>
    <submittedName>
        <fullName evidence="3">Class I SAM-dependent methyltransferase</fullName>
        <ecNumber evidence="3">2.1.1.222</ecNumber>
        <ecNumber evidence="3">2.1.1.64</ecNumber>
    </submittedName>
</protein>
<dbReference type="PANTHER" id="PTHR43861:SF3">
    <property type="entry name" value="PUTATIVE (AFU_ORTHOLOGUE AFUA_2G14390)-RELATED"/>
    <property type="match status" value="1"/>
</dbReference>
<dbReference type="RefSeq" id="WP_379933499.1">
    <property type="nucleotide sequence ID" value="NZ_JBHTHY010000004.1"/>
</dbReference>
<gene>
    <name evidence="3" type="ORF">ACFQZJ_07425</name>
</gene>
<dbReference type="EC" id="2.1.1.222" evidence="3"/>
<dbReference type="PANTHER" id="PTHR43861">
    <property type="entry name" value="TRANS-ACONITATE 2-METHYLTRANSFERASE-RELATED"/>
    <property type="match status" value="1"/>
</dbReference>
<accession>A0ABW3B2D6</accession>
<dbReference type="EC" id="2.1.1.64" evidence="3"/>
<evidence type="ECO:0000259" key="2">
    <source>
        <dbReference type="Pfam" id="PF13649"/>
    </source>
</evidence>
<evidence type="ECO:0000256" key="1">
    <source>
        <dbReference type="ARBA" id="ARBA00022679"/>
    </source>
</evidence>
<dbReference type="Gene3D" id="3.40.50.150">
    <property type="entry name" value="Vaccinia Virus protein VP39"/>
    <property type="match status" value="1"/>
</dbReference>
<dbReference type="GO" id="GO:0061542">
    <property type="term" value="F:3-demethylubiquinol 3-O-methyltransferase activity"/>
    <property type="evidence" value="ECO:0007669"/>
    <property type="project" value="UniProtKB-EC"/>
</dbReference>
<dbReference type="Proteomes" id="UP001597012">
    <property type="component" value="Unassembled WGS sequence"/>
</dbReference>
<sequence length="197" mass="22410">MKDFWNKRYEENSFAYGTLPNTFFKQQLDRLTPGQILLPAEGEGRNAIYAARQGWQVMAFDFSATGMKKAISLAEQHEVHIDYEVVDVLDFSSDKKFDVIGLSYAHFPADIRAQAHDRLLKFLKPKGTVIFEAFSKNQLGKPSGGPKNEDMLFSIKELQNEFSAVTFDFLEEKTIILEEGEYHQGEASVIQFVGRLS</sequence>
<keyword evidence="4" id="KW-1185">Reference proteome</keyword>
<evidence type="ECO:0000313" key="4">
    <source>
        <dbReference type="Proteomes" id="UP001597012"/>
    </source>
</evidence>
<name>A0ABW3B2D6_9FLAO</name>
<dbReference type="InterPro" id="IPR029063">
    <property type="entry name" value="SAM-dependent_MTases_sf"/>
</dbReference>
<comment type="caution">
    <text evidence="3">The sequence shown here is derived from an EMBL/GenBank/DDBJ whole genome shotgun (WGS) entry which is preliminary data.</text>
</comment>
<organism evidence="3 4">
    <name type="scientific">Maribacter chungangensis</name>
    <dbReference type="NCBI Taxonomy" id="1069117"/>
    <lineage>
        <taxon>Bacteria</taxon>
        <taxon>Pseudomonadati</taxon>
        <taxon>Bacteroidota</taxon>
        <taxon>Flavobacteriia</taxon>
        <taxon>Flavobacteriales</taxon>
        <taxon>Flavobacteriaceae</taxon>
        <taxon>Maribacter</taxon>
    </lineage>
</organism>
<dbReference type="GO" id="GO:0102208">
    <property type="term" value="F:2-polyprenyl-6-hydroxyphenol methylase activity"/>
    <property type="evidence" value="ECO:0007669"/>
    <property type="project" value="UniProtKB-EC"/>
</dbReference>
<reference evidence="4" key="1">
    <citation type="journal article" date="2019" name="Int. J. Syst. Evol. Microbiol.">
        <title>The Global Catalogue of Microorganisms (GCM) 10K type strain sequencing project: providing services to taxonomists for standard genome sequencing and annotation.</title>
        <authorList>
            <consortium name="The Broad Institute Genomics Platform"/>
            <consortium name="The Broad Institute Genome Sequencing Center for Infectious Disease"/>
            <person name="Wu L."/>
            <person name="Ma J."/>
        </authorList>
    </citation>
    <scope>NUCLEOTIDE SEQUENCE [LARGE SCALE GENOMIC DNA]</scope>
    <source>
        <strain evidence="4">CCUG 61948</strain>
    </source>
</reference>
<keyword evidence="1 3" id="KW-0808">Transferase</keyword>
<dbReference type="SUPFAM" id="SSF53335">
    <property type="entry name" value="S-adenosyl-L-methionine-dependent methyltransferases"/>
    <property type="match status" value="1"/>
</dbReference>
<dbReference type="InterPro" id="IPR041698">
    <property type="entry name" value="Methyltransf_25"/>
</dbReference>
<dbReference type="GO" id="GO:0032259">
    <property type="term" value="P:methylation"/>
    <property type="evidence" value="ECO:0007669"/>
    <property type="project" value="UniProtKB-KW"/>
</dbReference>
<dbReference type="EMBL" id="JBHTHY010000004">
    <property type="protein sequence ID" value="MFD0797285.1"/>
    <property type="molecule type" value="Genomic_DNA"/>
</dbReference>
<dbReference type="Pfam" id="PF13649">
    <property type="entry name" value="Methyltransf_25"/>
    <property type="match status" value="1"/>
</dbReference>